<protein>
    <submittedName>
        <fullName evidence="2">Uncharacterized protein</fullName>
    </submittedName>
</protein>
<name>A0ABN9TJG0_9DINO</name>
<reference evidence="2" key="1">
    <citation type="submission" date="2023-10" db="EMBL/GenBank/DDBJ databases">
        <authorList>
            <person name="Chen Y."/>
            <person name="Shah S."/>
            <person name="Dougan E. K."/>
            <person name="Thang M."/>
            <person name="Chan C."/>
        </authorList>
    </citation>
    <scope>NUCLEOTIDE SEQUENCE [LARGE SCALE GENOMIC DNA]</scope>
</reference>
<evidence type="ECO:0000256" key="1">
    <source>
        <dbReference type="SAM" id="MobiDB-lite"/>
    </source>
</evidence>
<organism evidence="2 3">
    <name type="scientific">Prorocentrum cordatum</name>
    <dbReference type="NCBI Taxonomy" id="2364126"/>
    <lineage>
        <taxon>Eukaryota</taxon>
        <taxon>Sar</taxon>
        <taxon>Alveolata</taxon>
        <taxon>Dinophyceae</taxon>
        <taxon>Prorocentrales</taxon>
        <taxon>Prorocentraceae</taxon>
        <taxon>Prorocentrum</taxon>
    </lineage>
</organism>
<feature type="non-terminal residue" evidence="2">
    <location>
        <position position="1"/>
    </location>
</feature>
<sequence>QTLPVLMIGTRSSQSFPISAPAGLACSASTFAPGNMVAAPGLVRLSSAGSAAAAHMPRQPPRAAGTPGAADPRPGGHGRGGAADAEAPGRAGAVAREACAGCGGTPGSAVAGDAAGGIDQAVKPETPVLPKRAVLPKTPGTCETTFETIISASTEAWDVAADECPGGRQPQPRCAGPAPVRRSPELPAAGLRRDAAAAGVRLPPPLWGAVPPGHGAGGPEQMQALVPVASPRVTAAARSPPDELSSAHSPMDAMISALPQATSWGATSHFDAGVQDGERGLLRPGSFPSGRVRDASASCGRSMDGLLSCSQQSTAAESGASPAQVVPVTHVANAFHRCWSSPSSAAALDCETRTGLASSPWSARRSTSTRTAPAPSQQALAGPRRAGPRTTRRCGSAWPRRCRLRRPRRPSDRRPWRRRSGTPGRPRRIAPAPTWSSPRCWAAAAPLAPKRTASRPQPLRSVRGSGSALRRCRASPPHRAWPPAGRRSSRRPTRPPWAPARASASPCPPQGGGREGTEPGAQRVAASVRSGPPIVRTLSPGRAPRRAPPSRIRSRARVILRRSDLLMVPLGVATILV</sequence>
<evidence type="ECO:0000313" key="2">
    <source>
        <dbReference type="EMBL" id="CAK0845832.1"/>
    </source>
</evidence>
<proteinExistence type="predicted"/>
<feature type="compositionally biased region" description="Polar residues" evidence="1">
    <location>
        <begin position="355"/>
        <end position="379"/>
    </location>
</feature>
<dbReference type="EMBL" id="CAUYUJ010014771">
    <property type="protein sequence ID" value="CAK0845832.1"/>
    <property type="molecule type" value="Genomic_DNA"/>
</dbReference>
<feature type="region of interest" description="Disordered" evidence="1">
    <location>
        <begin position="50"/>
        <end position="89"/>
    </location>
</feature>
<gene>
    <name evidence="2" type="ORF">PCOR1329_LOCUS39501</name>
</gene>
<feature type="compositionally biased region" description="Basic residues" evidence="1">
    <location>
        <begin position="415"/>
        <end position="428"/>
    </location>
</feature>
<dbReference type="Proteomes" id="UP001189429">
    <property type="component" value="Unassembled WGS sequence"/>
</dbReference>
<evidence type="ECO:0000313" key="3">
    <source>
        <dbReference type="Proteomes" id="UP001189429"/>
    </source>
</evidence>
<comment type="caution">
    <text evidence="2">The sequence shown here is derived from an EMBL/GenBank/DDBJ whole genome shotgun (WGS) entry which is preliminary data.</text>
</comment>
<feature type="region of interest" description="Disordered" evidence="1">
    <location>
        <begin position="275"/>
        <end position="298"/>
    </location>
</feature>
<keyword evidence="3" id="KW-1185">Reference proteome</keyword>
<accession>A0ABN9TJG0</accession>
<feature type="region of interest" description="Disordered" evidence="1">
    <location>
        <begin position="354"/>
        <end position="550"/>
    </location>
</feature>